<feature type="coiled-coil region" evidence="1">
    <location>
        <begin position="118"/>
        <end position="145"/>
    </location>
</feature>
<name>A0A3N0AVI1_9ACTN</name>
<evidence type="ECO:0000256" key="2">
    <source>
        <dbReference type="SAM" id="Phobius"/>
    </source>
</evidence>
<feature type="transmembrane region" description="Helical" evidence="2">
    <location>
        <begin position="173"/>
        <end position="194"/>
    </location>
</feature>
<evidence type="ECO:0000256" key="1">
    <source>
        <dbReference type="SAM" id="Coils"/>
    </source>
</evidence>
<proteinExistence type="predicted"/>
<accession>A0A3N0AVI1</accession>
<sequence>MDLYETKRAAARDVLSSLACMKCSLDEVTARDLSVFFVKLYFDMHEGFRHMYSDVYAVLKGLLKSNGRLDEDVPFEAINLSNNIDLIEKELVKSGVNENAILHIRKLHDHIELENNRIEYMAIQNREQQKKIRKLKQKFEDSIKEKVAGAEASFSRKVETDIEDAQQKLQRNYITILGIFAAIVVAFMSGTAFSSSVLENIDKASIYRISFVVLLVGFFMFNMTCALFMFLNKVSDIDNKAMRKLLRLVNALFIAFIVVVVVARAVDLVAIFPVLVQRLFGL</sequence>
<protein>
    <submittedName>
        <fullName evidence="3">Uncharacterized protein</fullName>
    </submittedName>
</protein>
<gene>
    <name evidence="3" type="ORF">DMP08_11485</name>
</gene>
<feature type="transmembrane region" description="Helical" evidence="2">
    <location>
        <begin position="252"/>
        <end position="276"/>
    </location>
</feature>
<reference evidence="4" key="1">
    <citation type="submission" date="2018-05" db="EMBL/GenBank/DDBJ databases">
        <title>Genome Sequencing of selected type strains of the family Eggerthellaceae.</title>
        <authorList>
            <person name="Danylec N."/>
            <person name="Stoll D.A."/>
            <person name="Doetsch A."/>
            <person name="Huch M."/>
        </authorList>
    </citation>
    <scope>NUCLEOTIDE SEQUENCE [LARGE SCALE GENOMIC DNA]</scope>
    <source>
        <strain evidence="4">DSM 16106</strain>
    </source>
</reference>
<keyword evidence="2" id="KW-0472">Membrane</keyword>
<organism evidence="3 4">
    <name type="scientific">Paraeggerthella hongkongensis</name>
    <dbReference type="NCBI Taxonomy" id="230658"/>
    <lineage>
        <taxon>Bacteria</taxon>
        <taxon>Bacillati</taxon>
        <taxon>Actinomycetota</taxon>
        <taxon>Coriobacteriia</taxon>
        <taxon>Eggerthellales</taxon>
        <taxon>Eggerthellaceae</taxon>
        <taxon>Paraeggerthella</taxon>
    </lineage>
</organism>
<evidence type="ECO:0000313" key="3">
    <source>
        <dbReference type="EMBL" id="RNL38871.1"/>
    </source>
</evidence>
<comment type="caution">
    <text evidence="3">The sequence shown here is derived from an EMBL/GenBank/DDBJ whole genome shotgun (WGS) entry which is preliminary data.</text>
</comment>
<dbReference type="EMBL" id="QICD01000035">
    <property type="protein sequence ID" value="RNL38871.1"/>
    <property type="molecule type" value="Genomic_DNA"/>
</dbReference>
<dbReference type="AlphaFoldDB" id="A0A3N0AVI1"/>
<keyword evidence="2" id="KW-1133">Transmembrane helix</keyword>
<evidence type="ECO:0000313" key="4">
    <source>
        <dbReference type="Proteomes" id="UP000278632"/>
    </source>
</evidence>
<keyword evidence="4" id="KW-1185">Reference proteome</keyword>
<keyword evidence="2" id="KW-0812">Transmembrane</keyword>
<keyword evidence="1" id="KW-0175">Coiled coil</keyword>
<feature type="transmembrane region" description="Helical" evidence="2">
    <location>
        <begin position="206"/>
        <end position="231"/>
    </location>
</feature>
<dbReference type="Proteomes" id="UP000278632">
    <property type="component" value="Unassembled WGS sequence"/>
</dbReference>